<evidence type="ECO:0000256" key="3">
    <source>
        <dbReference type="HAMAP-Rule" id="MF_01121"/>
    </source>
</evidence>
<protein>
    <recommendedName>
        <fullName evidence="3">NAD-dependent protein deacylase</fullName>
        <ecNumber evidence="3">2.3.1.286</ecNumber>
    </recommendedName>
    <alternativeName>
        <fullName evidence="3">Regulatory protein SIR2 homolog</fullName>
    </alternativeName>
</protein>
<dbReference type="GO" id="GO:0005737">
    <property type="term" value="C:cytoplasm"/>
    <property type="evidence" value="ECO:0007669"/>
    <property type="project" value="UniProtKB-SubCell"/>
</dbReference>
<gene>
    <name evidence="3" type="primary">cobB</name>
    <name evidence="6" type="ORF">SAMN05421795_101425</name>
</gene>
<comment type="similarity">
    <text evidence="3">Belongs to the sirtuin family. Class III subfamily.</text>
</comment>
<feature type="binding site" evidence="3">
    <location>
        <begin position="171"/>
        <end position="173"/>
    </location>
    <ligand>
        <name>NAD(+)</name>
        <dbReference type="ChEBI" id="CHEBI:57540"/>
    </ligand>
</feature>
<dbReference type="InterPro" id="IPR027546">
    <property type="entry name" value="Sirtuin_class_III"/>
</dbReference>
<name>A0A1N7JXY3_9RHOB</name>
<dbReference type="PANTHER" id="PTHR11085">
    <property type="entry name" value="NAD-DEPENDENT PROTEIN DEACYLASE SIRTUIN-5, MITOCHONDRIAL-RELATED"/>
    <property type="match status" value="1"/>
</dbReference>
<proteinExistence type="inferred from homology"/>
<dbReference type="InterPro" id="IPR026590">
    <property type="entry name" value="Ssirtuin_cat_dom"/>
</dbReference>
<evidence type="ECO:0000313" key="6">
    <source>
        <dbReference type="EMBL" id="SIS54064.1"/>
    </source>
</evidence>
<dbReference type="OrthoDB" id="9800582at2"/>
<comment type="catalytic activity">
    <reaction evidence="3">
        <text>N(6)-succinyl-L-lysyl-[protein] + NAD(+) + H2O = 2''-O-succinyl-ADP-D-ribose + nicotinamide + L-lysyl-[protein]</text>
        <dbReference type="Rhea" id="RHEA:47668"/>
        <dbReference type="Rhea" id="RHEA-COMP:9752"/>
        <dbReference type="Rhea" id="RHEA-COMP:11877"/>
        <dbReference type="ChEBI" id="CHEBI:15377"/>
        <dbReference type="ChEBI" id="CHEBI:17154"/>
        <dbReference type="ChEBI" id="CHEBI:29969"/>
        <dbReference type="ChEBI" id="CHEBI:57540"/>
        <dbReference type="ChEBI" id="CHEBI:87830"/>
        <dbReference type="ChEBI" id="CHEBI:87832"/>
    </reaction>
</comment>
<dbReference type="RefSeq" id="WP_076363251.1">
    <property type="nucleotide sequence ID" value="NZ_FTOM01000001.1"/>
</dbReference>
<feature type="binding site" evidence="3 4">
    <location>
        <position position="132"/>
    </location>
    <ligand>
        <name>Zn(2+)</name>
        <dbReference type="ChEBI" id="CHEBI:29105"/>
    </ligand>
</feature>
<feature type="binding site" evidence="3 4">
    <location>
        <position position="135"/>
    </location>
    <ligand>
        <name>Zn(2+)</name>
        <dbReference type="ChEBI" id="CHEBI:29105"/>
    </ligand>
</feature>
<feature type="binding site" evidence="3">
    <location>
        <position position="55"/>
    </location>
    <ligand>
        <name>substrate</name>
    </ligand>
</feature>
<evidence type="ECO:0000259" key="5">
    <source>
        <dbReference type="PROSITE" id="PS50305"/>
    </source>
</evidence>
<evidence type="ECO:0000256" key="4">
    <source>
        <dbReference type="PROSITE-ProRule" id="PRU00236"/>
    </source>
</evidence>
<dbReference type="PANTHER" id="PTHR11085:SF4">
    <property type="entry name" value="NAD-DEPENDENT PROTEIN DEACYLASE"/>
    <property type="match status" value="1"/>
</dbReference>
<dbReference type="GO" id="GO:0036055">
    <property type="term" value="F:protein-succinyllysine desuccinylase activity"/>
    <property type="evidence" value="ECO:0007669"/>
    <property type="project" value="UniProtKB-UniRule"/>
</dbReference>
<feature type="binding site" evidence="3">
    <location>
        <position position="52"/>
    </location>
    <ligand>
        <name>substrate</name>
    </ligand>
</feature>
<dbReference type="GO" id="GO:0036054">
    <property type="term" value="F:protein-malonyllysine demalonylase activity"/>
    <property type="evidence" value="ECO:0007669"/>
    <property type="project" value="InterPro"/>
</dbReference>
<dbReference type="SUPFAM" id="SSF52467">
    <property type="entry name" value="DHS-like NAD/FAD-binding domain"/>
    <property type="match status" value="1"/>
</dbReference>
<comment type="subcellular location">
    <subcellularLocation>
        <location evidence="3">Cytoplasm</location>
    </subcellularLocation>
</comment>
<dbReference type="HAMAP" id="MF_01121">
    <property type="entry name" value="Sirtuin_ClassIII"/>
    <property type="match status" value="1"/>
</dbReference>
<dbReference type="InterPro" id="IPR026591">
    <property type="entry name" value="Sirtuin_cat_small_dom_sf"/>
</dbReference>
<keyword evidence="1" id="KW-0808">Transferase</keyword>
<evidence type="ECO:0000256" key="1">
    <source>
        <dbReference type="ARBA" id="ARBA00022679"/>
    </source>
</evidence>
<comment type="function">
    <text evidence="3">NAD-dependent lysine deacetylase and desuccinylase that specifically removes acetyl and succinyl groups on target proteins. Modulates the activities of several proteins which are inactive in their acylated form.</text>
</comment>
<accession>A0A1N7JXY3</accession>
<comment type="catalytic activity">
    <reaction evidence="3">
        <text>N(6)-acetyl-L-lysyl-[protein] + NAD(+) + H2O = 2''-O-acetyl-ADP-D-ribose + nicotinamide + L-lysyl-[protein]</text>
        <dbReference type="Rhea" id="RHEA:43636"/>
        <dbReference type="Rhea" id="RHEA-COMP:9752"/>
        <dbReference type="Rhea" id="RHEA-COMP:10731"/>
        <dbReference type="ChEBI" id="CHEBI:15377"/>
        <dbReference type="ChEBI" id="CHEBI:17154"/>
        <dbReference type="ChEBI" id="CHEBI:29969"/>
        <dbReference type="ChEBI" id="CHEBI:57540"/>
        <dbReference type="ChEBI" id="CHEBI:61930"/>
        <dbReference type="ChEBI" id="CHEBI:83767"/>
        <dbReference type="EC" id="2.3.1.286"/>
    </reaction>
</comment>
<dbReference type="Pfam" id="PF02146">
    <property type="entry name" value="SIR2"/>
    <property type="match status" value="1"/>
</dbReference>
<dbReference type="InterPro" id="IPR050134">
    <property type="entry name" value="NAD-dep_sirtuin_deacylases"/>
</dbReference>
<dbReference type="InterPro" id="IPR029035">
    <property type="entry name" value="DHS-like_NAD/FAD-binding_dom"/>
</dbReference>
<dbReference type="GO" id="GO:0070403">
    <property type="term" value="F:NAD+ binding"/>
    <property type="evidence" value="ECO:0007669"/>
    <property type="project" value="UniProtKB-UniRule"/>
</dbReference>
<dbReference type="Proteomes" id="UP000186098">
    <property type="component" value="Unassembled WGS sequence"/>
</dbReference>
<dbReference type="Gene3D" id="3.40.50.1220">
    <property type="entry name" value="TPP-binding domain"/>
    <property type="match status" value="1"/>
</dbReference>
<feature type="binding site" evidence="3">
    <location>
        <begin position="197"/>
        <end position="199"/>
    </location>
    <ligand>
        <name>NAD(+)</name>
        <dbReference type="ChEBI" id="CHEBI:57540"/>
    </ligand>
</feature>
<dbReference type="InterPro" id="IPR003000">
    <property type="entry name" value="Sirtuin"/>
</dbReference>
<keyword evidence="3 4" id="KW-0479">Metal-binding</keyword>
<comment type="cofactor">
    <cofactor evidence="3">
        <name>Zn(2+)</name>
        <dbReference type="ChEBI" id="CHEBI:29105"/>
    </cofactor>
    <text evidence="3">Binds 1 zinc ion per subunit.</text>
</comment>
<feature type="binding site" evidence="3">
    <location>
        <begin position="8"/>
        <end position="27"/>
    </location>
    <ligand>
        <name>NAD(+)</name>
        <dbReference type="ChEBI" id="CHEBI:57540"/>
    </ligand>
</feature>
<dbReference type="EC" id="2.3.1.286" evidence="3"/>
<dbReference type="GO" id="GO:0008270">
    <property type="term" value="F:zinc ion binding"/>
    <property type="evidence" value="ECO:0007669"/>
    <property type="project" value="UniProtKB-UniRule"/>
</dbReference>
<feature type="binding site" evidence="3">
    <location>
        <begin position="87"/>
        <end position="90"/>
    </location>
    <ligand>
        <name>NAD(+)</name>
        <dbReference type="ChEBI" id="CHEBI:57540"/>
    </ligand>
</feature>
<feature type="binding site" evidence="3 4">
    <location>
        <position position="116"/>
    </location>
    <ligand>
        <name>Zn(2+)</name>
        <dbReference type="ChEBI" id="CHEBI:29105"/>
    </ligand>
</feature>
<keyword evidence="3 4" id="KW-0862">Zinc</keyword>
<keyword evidence="7" id="KW-1185">Reference proteome</keyword>
<dbReference type="GO" id="GO:0017136">
    <property type="term" value="F:histone deacetylase activity, NAD-dependent"/>
    <property type="evidence" value="ECO:0007669"/>
    <property type="project" value="TreeGrafter"/>
</dbReference>
<keyword evidence="2 3" id="KW-0520">NAD</keyword>
<sequence>MKIVILTGAGISAESGIATFRDSGGLWEGHSIEAVATPAGYAANPARVLDFYNQRRAAARAARPNPAHLALAALQKAPQHQVTLVTQNVDDLHERAGSDPVIHMHGALSGALCAACGVRAPAPQVMQPHDPCPDCARPAMRPDIVWFGEIPLHMDAIEAALRSADLFVAIGTSGNVYPAAGFAQMARWSGARTLELNLASSANADDFDERREGPASVLVPQWVAQMQALPG</sequence>
<dbReference type="AlphaFoldDB" id="A0A1N7JXY3"/>
<feature type="binding site" evidence="3 4">
    <location>
        <position position="113"/>
    </location>
    <ligand>
        <name>Zn(2+)</name>
        <dbReference type="ChEBI" id="CHEBI:29105"/>
    </ligand>
</feature>
<dbReference type="EMBL" id="FTOM01000001">
    <property type="protein sequence ID" value="SIS54064.1"/>
    <property type="molecule type" value="Genomic_DNA"/>
</dbReference>
<dbReference type="Gene3D" id="3.30.1600.10">
    <property type="entry name" value="SIR2/SIRT2 'Small Domain"/>
    <property type="match status" value="1"/>
</dbReference>
<feature type="binding site" evidence="3">
    <location>
        <position position="215"/>
    </location>
    <ligand>
        <name>NAD(+)</name>
        <dbReference type="ChEBI" id="CHEBI:57540"/>
    </ligand>
</feature>
<dbReference type="PROSITE" id="PS50305">
    <property type="entry name" value="SIRTUIN"/>
    <property type="match status" value="1"/>
</dbReference>
<evidence type="ECO:0000313" key="7">
    <source>
        <dbReference type="Proteomes" id="UP000186098"/>
    </source>
</evidence>
<reference evidence="7" key="1">
    <citation type="submission" date="2017-01" db="EMBL/GenBank/DDBJ databases">
        <authorList>
            <person name="Varghese N."/>
            <person name="Submissions S."/>
        </authorList>
    </citation>
    <scope>NUCLEOTIDE SEQUENCE [LARGE SCALE GENOMIC DNA]</scope>
    <source>
        <strain evidence="7">DSM 18714</strain>
    </source>
</reference>
<keyword evidence="3" id="KW-0963">Cytoplasm</keyword>
<dbReference type="STRING" id="407234.SAMN05421795_101425"/>
<feature type="domain" description="Deacetylase sirtuin-type" evidence="5">
    <location>
        <begin position="1"/>
        <end position="231"/>
    </location>
</feature>
<comment type="domain">
    <text evidence="3">2 residues (Tyr-52 and Arg-55) present in a large hydrophobic pocket are probably involved in substrate specificity. They are important for desuccinylation activity, but dispensable for deacetylation activity.</text>
</comment>
<organism evidence="6 7">
    <name type="scientific">Phaeovulum vinaykumarii</name>
    <dbReference type="NCBI Taxonomy" id="407234"/>
    <lineage>
        <taxon>Bacteria</taxon>
        <taxon>Pseudomonadati</taxon>
        <taxon>Pseudomonadota</taxon>
        <taxon>Alphaproteobacteria</taxon>
        <taxon>Rhodobacterales</taxon>
        <taxon>Paracoccaceae</taxon>
        <taxon>Phaeovulum</taxon>
    </lineage>
</organism>
<evidence type="ECO:0000256" key="2">
    <source>
        <dbReference type="ARBA" id="ARBA00023027"/>
    </source>
</evidence>
<feature type="active site" description="Proton acceptor" evidence="3 4">
    <location>
        <position position="105"/>
    </location>
</feature>